<dbReference type="GO" id="GO:0031966">
    <property type="term" value="C:mitochondrial membrane"/>
    <property type="evidence" value="ECO:0007669"/>
    <property type="project" value="UniProtKB-SubCell"/>
</dbReference>
<evidence type="ECO:0000256" key="2">
    <source>
        <dbReference type="ARBA" id="ARBA00008892"/>
    </source>
</evidence>
<evidence type="ECO:0000256" key="10">
    <source>
        <dbReference type="ARBA" id="ARBA00023128"/>
    </source>
</evidence>
<sequence length="53" mass="6613">MPQMSPMSWTLLFILFNFTLILTMIINYFSFIYHPHYMKLTKSVKPINWIWKW</sequence>
<evidence type="ECO:0000256" key="4">
    <source>
        <dbReference type="ARBA" id="ARBA00022448"/>
    </source>
</evidence>
<evidence type="ECO:0000256" key="8">
    <source>
        <dbReference type="ARBA" id="ARBA00022989"/>
    </source>
</evidence>
<dbReference type="EMBL" id="KX035201">
    <property type="protein sequence ID" value="AOY39762.1"/>
    <property type="molecule type" value="Genomic_DNA"/>
</dbReference>
<dbReference type="AlphaFoldDB" id="A0A343A5D4"/>
<comment type="subcellular location">
    <subcellularLocation>
        <location evidence="1 12">Mitochondrion membrane</location>
        <topology evidence="1 12">Single-pass membrane protein</topology>
    </subcellularLocation>
</comment>
<proteinExistence type="inferred from homology"/>
<evidence type="ECO:0000256" key="9">
    <source>
        <dbReference type="ARBA" id="ARBA00023065"/>
    </source>
</evidence>
<evidence type="ECO:0000256" key="12">
    <source>
        <dbReference type="RuleBase" id="RU003661"/>
    </source>
</evidence>
<evidence type="ECO:0000256" key="5">
    <source>
        <dbReference type="ARBA" id="ARBA00022547"/>
    </source>
</evidence>
<keyword evidence="8 13" id="KW-1133">Transmembrane helix</keyword>
<keyword evidence="11 13" id="KW-0472">Membrane</keyword>
<dbReference type="GO" id="GO:0015078">
    <property type="term" value="F:proton transmembrane transporter activity"/>
    <property type="evidence" value="ECO:0007669"/>
    <property type="project" value="InterPro"/>
</dbReference>
<dbReference type="GO" id="GO:0015986">
    <property type="term" value="P:proton motive force-driven ATP synthesis"/>
    <property type="evidence" value="ECO:0007669"/>
    <property type="project" value="InterPro"/>
</dbReference>
<keyword evidence="5 12" id="KW-0138">CF(0)</keyword>
<keyword evidence="6 12" id="KW-0812">Transmembrane</keyword>
<keyword evidence="9 12" id="KW-0406">Ion transport</keyword>
<evidence type="ECO:0000313" key="14">
    <source>
        <dbReference type="EMBL" id="AOY39762.1"/>
    </source>
</evidence>
<keyword evidence="7 12" id="KW-0375">Hydrogen ion transport</keyword>
<keyword evidence="10 12" id="KW-0496">Mitochondrion</keyword>
<evidence type="ECO:0000256" key="13">
    <source>
        <dbReference type="SAM" id="Phobius"/>
    </source>
</evidence>
<accession>A0A343A5D4</accession>
<comment type="subunit">
    <text evidence="3">F-type ATPases have 2 components, CF(1) - the catalytic core - and CF(0) - the membrane proton channel.</text>
</comment>
<evidence type="ECO:0000256" key="3">
    <source>
        <dbReference type="ARBA" id="ARBA00011291"/>
    </source>
</evidence>
<evidence type="ECO:0000256" key="11">
    <source>
        <dbReference type="ARBA" id="ARBA00023136"/>
    </source>
</evidence>
<evidence type="ECO:0000256" key="7">
    <source>
        <dbReference type="ARBA" id="ARBA00022781"/>
    </source>
</evidence>
<dbReference type="GO" id="GO:0045259">
    <property type="term" value="C:proton-transporting ATP synthase complex"/>
    <property type="evidence" value="ECO:0007669"/>
    <property type="project" value="UniProtKB-KW"/>
</dbReference>
<keyword evidence="4 12" id="KW-0813">Transport</keyword>
<evidence type="ECO:0000256" key="6">
    <source>
        <dbReference type="ARBA" id="ARBA00022692"/>
    </source>
</evidence>
<geneLocation type="mitochondrion" evidence="14"/>
<dbReference type="InterPro" id="IPR001421">
    <property type="entry name" value="ATP8_metazoa"/>
</dbReference>
<comment type="similarity">
    <text evidence="2 12">Belongs to the ATPase protein 8 family.</text>
</comment>
<protein>
    <recommendedName>
        <fullName evidence="12">ATP synthase complex subunit 8</fullName>
    </recommendedName>
</protein>
<gene>
    <name evidence="14" type="primary">atp8</name>
</gene>
<reference evidence="14" key="1">
    <citation type="submission" date="2016-04" db="EMBL/GenBank/DDBJ databases">
        <title>Mitochondria of Scolytid beetles.</title>
        <authorList>
            <person name="Miller K."/>
            <person name="Linard B."/>
            <person name="Vogler A.P."/>
        </authorList>
    </citation>
    <scope>NUCLEOTIDE SEQUENCE</scope>
</reference>
<name>A0A343A5D4_9CUCU</name>
<evidence type="ECO:0000256" key="1">
    <source>
        <dbReference type="ARBA" id="ARBA00004304"/>
    </source>
</evidence>
<dbReference type="Pfam" id="PF00895">
    <property type="entry name" value="ATP-synt_8"/>
    <property type="match status" value="1"/>
</dbReference>
<organism evidence="14">
    <name type="scientific">Hylurgops palliatus</name>
    <dbReference type="NCBI Taxonomy" id="202000"/>
    <lineage>
        <taxon>Eukaryota</taxon>
        <taxon>Metazoa</taxon>
        <taxon>Ecdysozoa</taxon>
        <taxon>Arthropoda</taxon>
        <taxon>Hexapoda</taxon>
        <taxon>Insecta</taxon>
        <taxon>Pterygota</taxon>
        <taxon>Neoptera</taxon>
        <taxon>Endopterygota</taxon>
        <taxon>Coleoptera</taxon>
        <taxon>Polyphaga</taxon>
        <taxon>Cucujiformia</taxon>
        <taxon>Curculionidae</taxon>
        <taxon>Scolytinae</taxon>
        <taxon>Hylurgops</taxon>
    </lineage>
</organism>
<feature type="transmembrane region" description="Helical" evidence="13">
    <location>
        <begin position="12"/>
        <end position="33"/>
    </location>
</feature>